<feature type="region of interest" description="Disordered" evidence="1">
    <location>
        <begin position="188"/>
        <end position="209"/>
    </location>
</feature>
<dbReference type="SMART" id="SM00343">
    <property type="entry name" value="ZnF_C2HC"/>
    <property type="match status" value="2"/>
</dbReference>
<name>A0A915E471_9BILA</name>
<dbReference type="Proteomes" id="UP000887574">
    <property type="component" value="Unplaced"/>
</dbReference>
<dbReference type="WBParaSite" id="jg26013">
    <property type="protein sequence ID" value="jg26013"/>
    <property type="gene ID" value="jg26013"/>
</dbReference>
<dbReference type="InterPro" id="IPR001878">
    <property type="entry name" value="Znf_CCHC"/>
</dbReference>
<sequence>MKYLYRSSNIFKTHRYQLTKNQKNCGILNKCAQQYLLLDEQRFEIQISNYTDHEVDFKKRSQLYLAPIDLSSLTTDGNTIIKMAQIDVDEIRMTVVKAKEFFKLLTTVFIPHYFKEIESIFSVDIEPVSTIRDENYFFELSFKSSQSSQESLHVLQKDVANNSEHVITILASEMEDISRKLKEIIYETESSQNNSSSHHSAPSDIKSREIHNSTKPPYCGECKQIGHVFRYCPLAVCKKCRKTGHIRIDCHDYNGQREKEEYNDDEHINQFTSANSASSFEVADNSKWQTHSLGITLSVVRFNLPRGCIFSIKFKAIGKHDDYFNLNIETAENLCYAIETIFIPAYSYASESNNKIPDDLSNIYRRVGDTREYNFSLLEEQGKYYLWLTEHHNLNKHEEVQHELKRKVKTSSAPRTE</sequence>
<dbReference type="Gene3D" id="4.10.60.10">
    <property type="entry name" value="Zinc finger, CCHC-type"/>
    <property type="match status" value="1"/>
</dbReference>
<evidence type="ECO:0000313" key="3">
    <source>
        <dbReference type="Proteomes" id="UP000887574"/>
    </source>
</evidence>
<dbReference type="GO" id="GO:0019899">
    <property type="term" value="F:enzyme binding"/>
    <property type="evidence" value="ECO:0007669"/>
    <property type="project" value="UniProtKB-ARBA"/>
</dbReference>
<accession>A0A915E471</accession>
<keyword evidence="3" id="KW-1185">Reference proteome</keyword>
<proteinExistence type="predicted"/>
<dbReference type="SUPFAM" id="SSF57756">
    <property type="entry name" value="Retrovirus zinc finger-like domains"/>
    <property type="match status" value="1"/>
</dbReference>
<dbReference type="AlphaFoldDB" id="A0A915E471"/>
<evidence type="ECO:0000313" key="4">
    <source>
        <dbReference type="WBParaSite" id="jg26013"/>
    </source>
</evidence>
<organism evidence="3 4">
    <name type="scientific">Ditylenchus dipsaci</name>
    <dbReference type="NCBI Taxonomy" id="166011"/>
    <lineage>
        <taxon>Eukaryota</taxon>
        <taxon>Metazoa</taxon>
        <taxon>Ecdysozoa</taxon>
        <taxon>Nematoda</taxon>
        <taxon>Chromadorea</taxon>
        <taxon>Rhabditida</taxon>
        <taxon>Tylenchina</taxon>
        <taxon>Tylenchomorpha</taxon>
        <taxon>Sphaerularioidea</taxon>
        <taxon>Anguinidae</taxon>
        <taxon>Anguininae</taxon>
        <taxon>Ditylenchus</taxon>
    </lineage>
</organism>
<dbReference type="InterPro" id="IPR036875">
    <property type="entry name" value="Znf_CCHC_sf"/>
</dbReference>
<protein>
    <submittedName>
        <fullName evidence="4">CCHC-type domain-containing protein</fullName>
    </submittedName>
</protein>
<evidence type="ECO:0000259" key="2">
    <source>
        <dbReference type="SMART" id="SM00343"/>
    </source>
</evidence>
<reference evidence="4" key="1">
    <citation type="submission" date="2022-11" db="UniProtKB">
        <authorList>
            <consortium name="WormBaseParasite"/>
        </authorList>
    </citation>
    <scope>IDENTIFICATION</scope>
</reference>
<feature type="domain" description="CCHC-type" evidence="2">
    <location>
        <begin position="218"/>
        <end position="234"/>
    </location>
</feature>
<feature type="compositionally biased region" description="Low complexity" evidence="1">
    <location>
        <begin position="190"/>
        <end position="200"/>
    </location>
</feature>
<dbReference type="GO" id="GO:0008270">
    <property type="term" value="F:zinc ion binding"/>
    <property type="evidence" value="ECO:0007669"/>
    <property type="project" value="InterPro"/>
</dbReference>
<dbReference type="GO" id="GO:0003676">
    <property type="term" value="F:nucleic acid binding"/>
    <property type="evidence" value="ECO:0007669"/>
    <property type="project" value="InterPro"/>
</dbReference>
<feature type="domain" description="CCHC-type" evidence="2">
    <location>
        <begin position="236"/>
        <end position="252"/>
    </location>
</feature>
<evidence type="ECO:0000256" key="1">
    <source>
        <dbReference type="SAM" id="MobiDB-lite"/>
    </source>
</evidence>